<dbReference type="SMART" id="SM00847">
    <property type="entry name" value="HA2"/>
    <property type="match status" value="1"/>
</dbReference>
<dbReference type="Proteomes" id="UP000028504">
    <property type="component" value="Chromosome"/>
</dbReference>
<evidence type="ECO:0000256" key="2">
    <source>
        <dbReference type="ARBA" id="ARBA00022741"/>
    </source>
</evidence>
<dbReference type="InterPro" id="IPR007502">
    <property type="entry name" value="Helicase-assoc_dom"/>
</dbReference>
<name>A0ABN4DBB0_9CORY</name>
<dbReference type="PROSITE" id="PS51194">
    <property type="entry name" value="HELICASE_CTER"/>
    <property type="match status" value="1"/>
</dbReference>
<dbReference type="InterPro" id="IPR001650">
    <property type="entry name" value="Helicase_C-like"/>
</dbReference>
<keyword evidence="5" id="KW-0067">ATP-binding</keyword>
<keyword evidence="3" id="KW-0378">Hydrolase</keyword>
<dbReference type="PANTHER" id="PTHR43519">
    <property type="entry name" value="ATP-DEPENDENT RNA HELICASE HRPB"/>
    <property type="match status" value="1"/>
</dbReference>
<evidence type="ECO:0000256" key="4">
    <source>
        <dbReference type="ARBA" id="ARBA00022806"/>
    </source>
</evidence>
<evidence type="ECO:0000256" key="6">
    <source>
        <dbReference type="SAM" id="MobiDB-lite"/>
    </source>
</evidence>
<dbReference type="RefSeq" id="WP_038603986.1">
    <property type="nucleotide sequence ID" value="NZ_CP008944.1"/>
</dbReference>
<reference evidence="9 10" key="1">
    <citation type="submission" date="2014-07" db="EMBL/GenBank/DDBJ databases">
        <title>Complete genome sequence of Corynebacterium atypicum DSM 44849: identifiction of the mycolic acid biosynthesis genes.</title>
        <authorList>
            <person name="Tippelt A."/>
            <person name="Mollmann S."/>
            <person name="Albersmeier A."/>
            <person name="Jaenicke S."/>
            <person name="Ruckert C."/>
            <person name="Tauch A."/>
        </authorList>
    </citation>
    <scope>NUCLEOTIDE SEQUENCE [LARGE SCALE GENOMIC DNA]</scope>
    <source>
        <strain evidence="9 10">R2070</strain>
    </source>
</reference>
<evidence type="ECO:0000259" key="8">
    <source>
        <dbReference type="PROSITE" id="PS51194"/>
    </source>
</evidence>
<proteinExistence type="predicted"/>
<dbReference type="InterPro" id="IPR013689">
    <property type="entry name" value="RNA_helicase_ATP-dep_HrpB_C"/>
</dbReference>
<dbReference type="InterPro" id="IPR011545">
    <property type="entry name" value="DEAD/DEAH_box_helicase_dom"/>
</dbReference>
<dbReference type="SMART" id="SM00490">
    <property type="entry name" value="HELICc"/>
    <property type="match status" value="1"/>
</dbReference>
<evidence type="ECO:0000313" key="10">
    <source>
        <dbReference type="Proteomes" id="UP000028504"/>
    </source>
</evidence>
<evidence type="ECO:0000256" key="1">
    <source>
        <dbReference type="ARBA" id="ARBA00012552"/>
    </source>
</evidence>
<dbReference type="Gene3D" id="3.40.50.300">
    <property type="entry name" value="P-loop containing nucleotide triphosphate hydrolases"/>
    <property type="match status" value="2"/>
</dbReference>
<dbReference type="Pfam" id="PF04408">
    <property type="entry name" value="WHD_HA2"/>
    <property type="match status" value="1"/>
</dbReference>
<dbReference type="EC" id="3.6.4.13" evidence="1"/>
<dbReference type="SMART" id="SM00487">
    <property type="entry name" value="DEXDc"/>
    <property type="match status" value="1"/>
</dbReference>
<keyword evidence="4 9" id="KW-0347">Helicase</keyword>
<sequence length="845" mass="89313">MAYPFDLEKIGAGLPVAQSIPQIVRELRQSRRCIVEAPPGTGKTTLVPPAVANLVAEDAARGQKTGAPGRVIVTGPRRLAVRAAADRLRQLSAGSVGGTNTADTSAAITSDAARARKRHGLVGHRMHGDSVAGTAVEFVTPAVLVRMLLSDPALDGVSAIILDEVHERQLDTDLALAFAAELAELREDLYLLVMSATLPAEGFSRVLPGAPVVSTPAVTHPTEVSYHPHPGRMSTEPRRRAAFWAHLAQLADAAVARTGHSALVFAPGAREVDEVAYLCQTRAFRLHGRLSAAEQRAAMSEGSGPRVVVATSIAESALTVPGVRVVVDSGMSRVPRRDAERGMQGLVTVSETQATAEQRAGRAGREGPGLVLRAFSAQDYRHFDADITPEITTTELTQAALWMAEWGTPLGVGLKLLTPPPRAGLDTAGEVLLRLGAVEADGSITELGRRLARLPLDPRLGRALLALGEPAAEALAALAAGLPGDLARASAPRSEVRRLERLSWDASAACGAVHARSSGAGSARRNSAERTAGLAVALAYPERVARREGNTDQYLLAGGSRAQLPADLGLSGARWLAIGEVTRVGSPSSAGRAGATIRSAARIDEADALGSIGVTERYSVDWAASKLQARKVLSTGAIELSSTPTRVTAQQAAPAIAQAIAREGLELFAPSAKARALIERLRFLHAQVGAPWPDPAAVDPFGWLGPELDQLARGKSPGSIDLYPALQRLLPWPEATRLDELAPARLQVPSGSHPRVDYSTGVPVVRVKLQECFGLAQSPTCAGVPVQFRLLSPAGRDLAITSDLASFWAGPYHQVRSEMRGRYPKHPWPDDPWNAQATARTKRRS</sequence>
<dbReference type="EMBL" id="CP008944">
    <property type="protein sequence ID" value="AIG63407.1"/>
    <property type="molecule type" value="Genomic_DNA"/>
</dbReference>
<dbReference type="InterPro" id="IPR027417">
    <property type="entry name" value="P-loop_NTPase"/>
</dbReference>
<evidence type="ECO:0000256" key="5">
    <source>
        <dbReference type="ARBA" id="ARBA00022840"/>
    </source>
</evidence>
<dbReference type="Pfam" id="PF08482">
    <property type="entry name" value="HrpB_C"/>
    <property type="match status" value="1"/>
</dbReference>
<dbReference type="Pfam" id="PF00271">
    <property type="entry name" value="Helicase_C"/>
    <property type="match status" value="1"/>
</dbReference>
<evidence type="ECO:0000259" key="7">
    <source>
        <dbReference type="PROSITE" id="PS51192"/>
    </source>
</evidence>
<keyword evidence="2" id="KW-0547">Nucleotide-binding</keyword>
<dbReference type="NCBIfam" id="TIGR01970">
    <property type="entry name" value="DEAH_box_HrpB"/>
    <property type="match status" value="1"/>
</dbReference>
<dbReference type="Gene3D" id="1.20.120.1080">
    <property type="match status" value="1"/>
</dbReference>
<protein>
    <recommendedName>
        <fullName evidence="1">RNA helicase</fullName>
        <ecNumber evidence="1">3.6.4.13</ecNumber>
    </recommendedName>
</protein>
<feature type="domain" description="Helicase ATP-binding" evidence="7">
    <location>
        <begin position="24"/>
        <end position="216"/>
    </location>
</feature>
<dbReference type="CDD" id="cd18791">
    <property type="entry name" value="SF2_C_RHA"/>
    <property type="match status" value="1"/>
</dbReference>
<dbReference type="InterPro" id="IPR014001">
    <property type="entry name" value="Helicase_ATP-bd"/>
</dbReference>
<dbReference type="InterPro" id="IPR048333">
    <property type="entry name" value="HA2_WH"/>
</dbReference>
<dbReference type="PROSITE" id="PS00690">
    <property type="entry name" value="DEAH_ATP_HELICASE"/>
    <property type="match status" value="1"/>
</dbReference>
<gene>
    <name evidence="9" type="ORF">CATYP_00330</name>
</gene>
<evidence type="ECO:0000256" key="3">
    <source>
        <dbReference type="ARBA" id="ARBA00022801"/>
    </source>
</evidence>
<organism evidence="9 10">
    <name type="scientific">Corynebacterium atypicum</name>
    <dbReference type="NCBI Taxonomy" id="191610"/>
    <lineage>
        <taxon>Bacteria</taxon>
        <taxon>Bacillati</taxon>
        <taxon>Actinomycetota</taxon>
        <taxon>Actinomycetes</taxon>
        <taxon>Mycobacteriales</taxon>
        <taxon>Corynebacteriaceae</taxon>
        <taxon>Corynebacterium</taxon>
    </lineage>
</organism>
<dbReference type="PIRSF" id="PIRSF005496">
    <property type="entry name" value="ATP_hel_hrpB"/>
    <property type="match status" value="1"/>
</dbReference>
<feature type="region of interest" description="Disordered" evidence="6">
    <location>
        <begin position="823"/>
        <end position="845"/>
    </location>
</feature>
<feature type="domain" description="Helicase C-terminal" evidence="8">
    <location>
        <begin position="246"/>
        <end position="407"/>
    </location>
</feature>
<evidence type="ECO:0000313" key="9">
    <source>
        <dbReference type="EMBL" id="AIG63407.1"/>
    </source>
</evidence>
<dbReference type="Pfam" id="PF00270">
    <property type="entry name" value="DEAD"/>
    <property type="match status" value="1"/>
</dbReference>
<dbReference type="InterPro" id="IPR002464">
    <property type="entry name" value="DNA/RNA_helicase_DEAH_CS"/>
</dbReference>
<keyword evidence="10" id="KW-1185">Reference proteome</keyword>
<accession>A0ABN4DBB0</accession>
<dbReference type="PROSITE" id="PS51192">
    <property type="entry name" value="HELICASE_ATP_BIND_1"/>
    <property type="match status" value="1"/>
</dbReference>
<dbReference type="PANTHER" id="PTHR43519:SF1">
    <property type="entry name" value="ATP-DEPENDENT RNA HELICASE HRPB"/>
    <property type="match status" value="1"/>
</dbReference>
<dbReference type="GO" id="GO:0004386">
    <property type="term" value="F:helicase activity"/>
    <property type="evidence" value="ECO:0007669"/>
    <property type="project" value="UniProtKB-KW"/>
</dbReference>
<dbReference type="SUPFAM" id="SSF52540">
    <property type="entry name" value="P-loop containing nucleoside triphosphate hydrolases"/>
    <property type="match status" value="1"/>
</dbReference>
<dbReference type="InterPro" id="IPR010225">
    <property type="entry name" value="HrpB"/>
</dbReference>